<evidence type="ECO:0000256" key="1">
    <source>
        <dbReference type="SAM" id="MobiDB-lite"/>
    </source>
</evidence>
<proteinExistence type="predicted"/>
<organism evidence="2 3">
    <name type="scientific">Volvox africanus</name>
    <dbReference type="NCBI Taxonomy" id="51714"/>
    <lineage>
        <taxon>Eukaryota</taxon>
        <taxon>Viridiplantae</taxon>
        <taxon>Chlorophyta</taxon>
        <taxon>core chlorophytes</taxon>
        <taxon>Chlorophyceae</taxon>
        <taxon>CS clade</taxon>
        <taxon>Chlamydomonadales</taxon>
        <taxon>Volvocaceae</taxon>
        <taxon>Volvox</taxon>
    </lineage>
</organism>
<feature type="compositionally biased region" description="Basic residues" evidence="1">
    <location>
        <begin position="1"/>
        <end position="14"/>
    </location>
</feature>
<feature type="region of interest" description="Disordered" evidence="1">
    <location>
        <begin position="1"/>
        <end position="61"/>
    </location>
</feature>
<evidence type="ECO:0000313" key="2">
    <source>
        <dbReference type="EMBL" id="GIL51999.1"/>
    </source>
</evidence>
<feature type="region of interest" description="Disordered" evidence="1">
    <location>
        <begin position="85"/>
        <end position="109"/>
    </location>
</feature>
<gene>
    <name evidence="2" type="ORF">Vafri_7962</name>
</gene>
<comment type="caution">
    <text evidence="2">The sequence shown here is derived from an EMBL/GenBank/DDBJ whole genome shotgun (WGS) entry which is preliminary data.</text>
</comment>
<name>A0A8J4B1S3_9CHLO</name>
<dbReference type="Proteomes" id="UP000747399">
    <property type="component" value="Unassembled WGS sequence"/>
</dbReference>
<accession>A0A8J4B1S3</accession>
<keyword evidence="3" id="KW-1185">Reference proteome</keyword>
<protein>
    <submittedName>
        <fullName evidence="2">Uncharacterized protein</fullName>
    </submittedName>
</protein>
<evidence type="ECO:0000313" key="3">
    <source>
        <dbReference type="Proteomes" id="UP000747399"/>
    </source>
</evidence>
<feature type="compositionally biased region" description="Low complexity" evidence="1">
    <location>
        <begin position="29"/>
        <end position="38"/>
    </location>
</feature>
<reference evidence="2" key="1">
    <citation type="journal article" date="2021" name="Proc. Natl. Acad. Sci. U.S.A.">
        <title>Three genomes in the algal genus Volvox reveal the fate of a haploid sex-determining region after a transition to homothallism.</title>
        <authorList>
            <person name="Yamamoto K."/>
            <person name="Hamaji T."/>
            <person name="Kawai-Toyooka H."/>
            <person name="Matsuzaki R."/>
            <person name="Takahashi F."/>
            <person name="Nishimura Y."/>
            <person name="Kawachi M."/>
            <person name="Noguchi H."/>
            <person name="Minakuchi Y."/>
            <person name="Umen J.G."/>
            <person name="Toyoda A."/>
            <person name="Nozaki H."/>
        </authorList>
    </citation>
    <scope>NUCLEOTIDE SEQUENCE</scope>
    <source>
        <strain evidence="2">NIES-3780</strain>
    </source>
</reference>
<dbReference type="EMBL" id="BNCO01000012">
    <property type="protein sequence ID" value="GIL51999.1"/>
    <property type="molecule type" value="Genomic_DNA"/>
</dbReference>
<feature type="non-terminal residue" evidence="2">
    <location>
        <position position="141"/>
    </location>
</feature>
<sequence>MFGRQHPPRPKHERVRVPSRNFTSERGEQQQSTQTEEGALNRHRGCPRSKTSPGSDCGDDTIENKAARYNALRCSATPTPPAHIFASQATSRHRPLLGRGPQFPSPQSLPQQKYRRMFLPMASPRAGVLPTSSCSSSGTPS</sequence>
<dbReference type="AlphaFoldDB" id="A0A8J4B1S3"/>